<keyword evidence="3" id="KW-1185">Reference proteome</keyword>
<evidence type="ECO:0000256" key="1">
    <source>
        <dbReference type="SAM" id="MobiDB-lite"/>
    </source>
</evidence>
<name>A0A7J0DEH1_9ERIC</name>
<feature type="region of interest" description="Disordered" evidence="1">
    <location>
        <begin position="1"/>
        <end position="22"/>
    </location>
</feature>
<reference evidence="3" key="1">
    <citation type="submission" date="2019-07" db="EMBL/GenBank/DDBJ databases">
        <title>De Novo Assembly of kiwifruit Actinidia rufa.</title>
        <authorList>
            <person name="Sugita-Konishi S."/>
            <person name="Sato K."/>
            <person name="Mori E."/>
            <person name="Abe Y."/>
            <person name="Kisaki G."/>
            <person name="Hamano K."/>
            <person name="Suezawa K."/>
            <person name="Otani M."/>
            <person name="Fukuda T."/>
            <person name="Manabe T."/>
            <person name="Gomi K."/>
            <person name="Tabuchi M."/>
            <person name="Akimitsu K."/>
            <person name="Kataoka I."/>
        </authorList>
    </citation>
    <scope>NUCLEOTIDE SEQUENCE [LARGE SCALE GENOMIC DNA]</scope>
    <source>
        <strain evidence="3">cv. Fuchu</strain>
    </source>
</reference>
<evidence type="ECO:0000313" key="2">
    <source>
        <dbReference type="EMBL" id="GFS33525.1"/>
    </source>
</evidence>
<dbReference type="Proteomes" id="UP000585474">
    <property type="component" value="Unassembled WGS sequence"/>
</dbReference>
<gene>
    <name evidence="2" type="ORF">Acr_00g0029010</name>
</gene>
<comment type="caution">
    <text evidence="2">The sequence shown here is derived from an EMBL/GenBank/DDBJ whole genome shotgun (WGS) entry which is preliminary data.</text>
</comment>
<dbReference type="EMBL" id="BJWL01000191">
    <property type="protein sequence ID" value="GFS33525.1"/>
    <property type="molecule type" value="Genomic_DNA"/>
</dbReference>
<feature type="compositionally biased region" description="Basic and acidic residues" evidence="1">
    <location>
        <begin position="1"/>
        <end position="12"/>
    </location>
</feature>
<dbReference type="AlphaFoldDB" id="A0A7J0DEH1"/>
<organism evidence="2 3">
    <name type="scientific">Actinidia rufa</name>
    <dbReference type="NCBI Taxonomy" id="165716"/>
    <lineage>
        <taxon>Eukaryota</taxon>
        <taxon>Viridiplantae</taxon>
        <taxon>Streptophyta</taxon>
        <taxon>Embryophyta</taxon>
        <taxon>Tracheophyta</taxon>
        <taxon>Spermatophyta</taxon>
        <taxon>Magnoliopsida</taxon>
        <taxon>eudicotyledons</taxon>
        <taxon>Gunneridae</taxon>
        <taxon>Pentapetalae</taxon>
        <taxon>asterids</taxon>
        <taxon>Ericales</taxon>
        <taxon>Actinidiaceae</taxon>
        <taxon>Actinidia</taxon>
    </lineage>
</organism>
<dbReference type="OrthoDB" id="426718at2759"/>
<proteinExistence type="predicted"/>
<accession>A0A7J0DEH1</accession>
<sequence length="141" mass="15695">MIGQVRDERDDGGLSGLDAAPLGVEEPLPQHLLHRRCRRDLRCEPRRDVSNVAFSGVQAFGVLDPGCGNLVAVDSGVFPVLRHHVEADEEAEEPVMVHAGMLSLFHSMLKYTNFESQVNFFPHPLDLKTLYTESCSNTCYN</sequence>
<evidence type="ECO:0000313" key="3">
    <source>
        <dbReference type="Proteomes" id="UP000585474"/>
    </source>
</evidence>
<protein>
    <submittedName>
        <fullName evidence="2">Uncharacterized protein</fullName>
    </submittedName>
</protein>